<reference evidence="1" key="1">
    <citation type="submission" date="2021-06" db="EMBL/GenBank/DDBJ databases">
        <authorList>
            <person name="Kallberg Y."/>
            <person name="Tangrot J."/>
            <person name="Rosling A."/>
        </authorList>
    </citation>
    <scope>NUCLEOTIDE SEQUENCE</scope>
    <source>
        <strain evidence="1">MA453B</strain>
    </source>
</reference>
<organism evidence="1 2">
    <name type="scientific">Dentiscutata erythropus</name>
    <dbReference type="NCBI Taxonomy" id="1348616"/>
    <lineage>
        <taxon>Eukaryota</taxon>
        <taxon>Fungi</taxon>
        <taxon>Fungi incertae sedis</taxon>
        <taxon>Mucoromycota</taxon>
        <taxon>Glomeromycotina</taxon>
        <taxon>Glomeromycetes</taxon>
        <taxon>Diversisporales</taxon>
        <taxon>Gigasporaceae</taxon>
        <taxon>Dentiscutata</taxon>
    </lineage>
</organism>
<keyword evidence="2" id="KW-1185">Reference proteome</keyword>
<sequence>NKNGEVIEIARSGIIQTNIKLITTSSFYVLEKGFAIAYGGDDSPTQLNNSIADTSIGTTNGVYVVFYYFEKNTRTGPFLLYQIPTRILKSNNTQMLIQTLTLQGIICRVDFSGDMRNSYNYGYILLPLQFGGYLMIVYEKNLLYGYILDKNGDLYGNWSLPQPLSDPMYKSTYVLLANNSIVAVENQNNSIWKVTCDDSSKFTSQDYKFNNPIISSTNPVLGSRVNESTNQLYLSFTYPVILSSSNISIYQRINGTDHDLLRQQFQ</sequence>
<evidence type="ECO:0000313" key="2">
    <source>
        <dbReference type="Proteomes" id="UP000789405"/>
    </source>
</evidence>
<feature type="non-terminal residue" evidence="1">
    <location>
        <position position="1"/>
    </location>
</feature>
<dbReference type="Proteomes" id="UP000789405">
    <property type="component" value="Unassembled WGS sequence"/>
</dbReference>
<proteinExistence type="predicted"/>
<dbReference type="OrthoDB" id="2327888at2759"/>
<gene>
    <name evidence="1" type="ORF">DERYTH_LOCUS24566</name>
</gene>
<name>A0A9N9K471_9GLOM</name>
<dbReference type="EMBL" id="CAJVPY010041848">
    <property type="protein sequence ID" value="CAG8806919.1"/>
    <property type="molecule type" value="Genomic_DNA"/>
</dbReference>
<protein>
    <submittedName>
        <fullName evidence="1">1520_t:CDS:1</fullName>
    </submittedName>
</protein>
<evidence type="ECO:0000313" key="1">
    <source>
        <dbReference type="EMBL" id="CAG8806919.1"/>
    </source>
</evidence>
<comment type="caution">
    <text evidence="1">The sequence shown here is derived from an EMBL/GenBank/DDBJ whole genome shotgun (WGS) entry which is preliminary data.</text>
</comment>
<feature type="non-terminal residue" evidence="1">
    <location>
        <position position="266"/>
    </location>
</feature>
<accession>A0A9N9K471</accession>
<dbReference type="AlphaFoldDB" id="A0A9N9K471"/>